<keyword evidence="5" id="KW-0106">Calcium</keyword>
<keyword evidence="9" id="KW-1185">Reference proteome</keyword>
<evidence type="ECO:0000256" key="4">
    <source>
        <dbReference type="ARBA" id="ARBA00022801"/>
    </source>
</evidence>
<name>A0A437APX4_9MICR</name>
<keyword evidence="2" id="KW-0540">Nuclease</keyword>
<dbReference type="GO" id="GO:0016787">
    <property type="term" value="F:hydrolase activity"/>
    <property type="evidence" value="ECO:0007669"/>
    <property type="project" value="UniProtKB-KW"/>
</dbReference>
<dbReference type="InterPro" id="IPR016071">
    <property type="entry name" value="Staphylococal_nuclease_OB-fold"/>
</dbReference>
<evidence type="ECO:0000259" key="7">
    <source>
        <dbReference type="PROSITE" id="PS50830"/>
    </source>
</evidence>
<proteinExistence type="inferred from homology"/>
<dbReference type="OrthoDB" id="430293at2759"/>
<feature type="domain" description="TNase-like" evidence="7">
    <location>
        <begin position="58"/>
        <end position="194"/>
    </location>
</feature>
<accession>A0A437APX4</accession>
<dbReference type="GO" id="GO:0004519">
    <property type="term" value="F:endonuclease activity"/>
    <property type="evidence" value="ECO:0007669"/>
    <property type="project" value="UniProtKB-KW"/>
</dbReference>
<reference evidence="8 9" key="1">
    <citation type="submission" date="2018-10" db="EMBL/GenBank/DDBJ databases">
        <title>Draft genome sequence of the microsporidian Tubulinosema ratisbonensis.</title>
        <authorList>
            <person name="Polonais V."/>
            <person name="Peyretaillade E."/>
            <person name="Niehus S."/>
            <person name="Wawrzyniak I."/>
            <person name="Franchet A."/>
            <person name="Gaspin C."/>
            <person name="Reichstadt M."/>
            <person name="Belser C."/>
            <person name="Labadie K."/>
            <person name="Delbac F."/>
            <person name="Ferrandon D."/>
        </authorList>
    </citation>
    <scope>NUCLEOTIDE SEQUENCE [LARGE SCALE GENOMIC DNA]</scope>
    <source>
        <strain evidence="8 9">Franzen</strain>
    </source>
</reference>
<dbReference type="AlphaFoldDB" id="A0A437APX4"/>
<evidence type="ECO:0000256" key="1">
    <source>
        <dbReference type="ARBA" id="ARBA00005435"/>
    </source>
</evidence>
<keyword evidence="4" id="KW-0378">Hydrolase</keyword>
<dbReference type="EMBL" id="RCSS01000062">
    <property type="protein sequence ID" value="RVD93254.1"/>
    <property type="molecule type" value="Genomic_DNA"/>
</dbReference>
<dbReference type="STRING" id="291195.A0A437APX4"/>
<evidence type="ECO:0000313" key="9">
    <source>
        <dbReference type="Proteomes" id="UP000282876"/>
    </source>
</evidence>
<keyword evidence="6" id="KW-0472">Membrane</keyword>
<keyword evidence="3" id="KW-0255">Endonuclease</keyword>
<evidence type="ECO:0000256" key="3">
    <source>
        <dbReference type="ARBA" id="ARBA00022759"/>
    </source>
</evidence>
<keyword evidence="6" id="KW-0812">Transmembrane</keyword>
<dbReference type="Gene3D" id="2.40.50.90">
    <property type="match status" value="1"/>
</dbReference>
<dbReference type="VEuPathDB" id="MicrosporidiaDB:TUBRATIS_002300"/>
<evidence type="ECO:0000256" key="6">
    <source>
        <dbReference type="SAM" id="Phobius"/>
    </source>
</evidence>
<dbReference type="InterPro" id="IPR035437">
    <property type="entry name" value="SNase_OB-fold_sf"/>
</dbReference>
<comment type="caution">
    <text evidence="8">The sequence shown here is derived from an EMBL/GenBank/DDBJ whole genome shotgun (WGS) entry which is preliminary data.</text>
</comment>
<dbReference type="PANTHER" id="PTHR12302:SF3">
    <property type="entry name" value="SERINE_THREONINE-PROTEIN KINASE 31"/>
    <property type="match status" value="1"/>
</dbReference>
<dbReference type="SMART" id="SM00318">
    <property type="entry name" value="SNc"/>
    <property type="match status" value="1"/>
</dbReference>
<evidence type="ECO:0000313" key="8">
    <source>
        <dbReference type="EMBL" id="RVD93254.1"/>
    </source>
</evidence>
<keyword evidence="6" id="KW-1133">Transmembrane helix</keyword>
<dbReference type="Pfam" id="PF00565">
    <property type="entry name" value="SNase"/>
    <property type="match status" value="1"/>
</dbReference>
<dbReference type="PANTHER" id="PTHR12302">
    <property type="entry name" value="EBNA2 BINDING PROTEIN P100"/>
    <property type="match status" value="1"/>
</dbReference>
<feature type="transmembrane region" description="Helical" evidence="6">
    <location>
        <begin position="12"/>
        <end position="31"/>
    </location>
</feature>
<evidence type="ECO:0000256" key="2">
    <source>
        <dbReference type="ARBA" id="ARBA00022722"/>
    </source>
</evidence>
<evidence type="ECO:0000256" key="5">
    <source>
        <dbReference type="ARBA" id="ARBA00022837"/>
    </source>
</evidence>
<dbReference type="Proteomes" id="UP000282876">
    <property type="component" value="Unassembled WGS sequence"/>
</dbReference>
<dbReference type="SUPFAM" id="SSF50199">
    <property type="entry name" value="Staphylococcal nuclease"/>
    <property type="match status" value="1"/>
</dbReference>
<organism evidence="8 9">
    <name type="scientific">Tubulinosema ratisbonensis</name>
    <dbReference type="NCBI Taxonomy" id="291195"/>
    <lineage>
        <taxon>Eukaryota</taxon>
        <taxon>Fungi</taxon>
        <taxon>Fungi incertae sedis</taxon>
        <taxon>Microsporidia</taxon>
        <taxon>Tubulinosematoidea</taxon>
        <taxon>Tubulinosematidae</taxon>
        <taxon>Tubulinosema</taxon>
    </lineage>
</organism>
<protein>
    <submittedName>
        <fullName evidence="8">Nuclease domain containing protein</fullName>
    </submittedName>
</protein>
<sequence length="210" mass="24275">MLSFLNNDIIKLLLFINLIITLVFLLTYLIYKLIHPYLLKLESLTDLLKHTKFPDRSVKIKGKVTKVIDGDTVKFSYKPLFGEYGKELTLRLMGIDAPEIAFRNKPGQPLGDISKKFVEEKCLNKIVKVNFVDIDRYNRIVANIFVKKESLSVLLVRNGLAFVYRGIGKFDNLKDKLVYEETLAKSKKIGIWKIKMEYPGEFRKENVAIV</sequence>
<comment type="similarity">
    <text evidence="1">Belongs to the LCL3 family.</text>
</comment>
<dbReference type="PROSITE" id="PS50830">
    <property type="entry name" value="TNASE_3"/>
    <property type="match status" value="1"/>
</dbReference>
<gene>
    <name evidence="8" type="ORF">TUBRATIS_002300</name>
</gene>